<reference evidence="8" key="1">
    <citation type="submission" date="2024-06" db="EMBL/GenBank/DDBJ databases">
        <authorList>
            <person name="Ryan C."/>
        </authorList>
    </citation>
    <scope>NUCLEOTIDE SEQUENCE [LARGE SCALE GENOMIC DNA]</scope>
</reference>
<reference evidence="7 8" key="2">
    <citation type="submission" date="2024-10" db="EMBL/GenBank/DDBJ databases">
        <authorList>
            <person name="Ryan C."/>
        </authorList>
    </citation>
    <scope>NUCLEOTIDE SEQUENCE [LARGE SCALE GENOMIC DNA]</scope>
</reference>
<keyword evidence="2 5" id="KW-0812">Transmembrane</keyword>
<sequence length="239" mass="26112">MAMATHEHKIDHLDQPYYGPPIPPGPAPVAAAGGVHPPRRDRDTYALFCRAFRALTLALIALGVVALVLWLVYQPSSLKAHVDSAQLTRFDLAVAANGTRLRFDLTVGVSIRNPNRKQAVLFRRLEAVALYGGKRFGHADLPSMRQPRKSTAEVRPSFRGEAAVVSGGAAAALFAREKAEGFFGFGVKFRTRVRLKEAVVDSVEYRPEVDCYIRVPDPSNATAVAQGFTPTQCHVDDFS</sequence>
<keyword evidence="4 5" id="KW-0472">Membrane</keyword>
<dbReference type="InterPro" id="IPR004864">
    <property type="entry name" value="LEA_2"/>
</dbReference>
<dbReference type="PANTHER" id="PTHR31415">
    <property type="entry name" value="OS05G0367900 PROTEIN"/>
    <property type="match status" value="1"/>
</dbReference>
<name>A0ABC8ZH43_9POAL</name>
<evidence type="ECO:0000259" key="6">
    <source>
        <dbReference type="Pfam" id="PF03168"/>
    </source>
</evidence>
<keyword evidence="3 5" id="KW-1133">Transmembrane helix</keyword>
<organism evidence="7 8">
    <name type="scientific">Urochloa decumbens</name>
    <dbReference type="NCBI Taxonomy" id="240449"/>
    <lineage>
        <taxon>Eukaryota</taxon>
        <taxon>Viridiplantae</taxon>
        <taxon>Streptophyta</taxon>
        <taxon>Embryophyta</taxon>
        <taxon>Tracheophyta</taxon>
        <taxon>Spermatophyta</taxon>
        <taxon>Magnoliopsida</taxon>
        <taxon>Liliopsida</taxon>
        <taxon>Poales</taxon>
        <taxon>Poaceae</taxon>
        <taxon>PACMAD clade</taxon>
        <taxon>Panicoideae</taxon>
        <taxon>Panicodae</taxon>
        <taxon>Paniceae</taxon>
        <taxon>Melinidinae</taxon>
        <taxon>Urochloa</taxon>
    </lineage>
</organism>
<feature type="transmembrane region" description="Helical" evidence="5">
    <location>
        <begin position="52"/>
        <end position="73"/>
    </location>
</feature>
<evidence type="ECO:0000256" key="5">
    <source>
        <dbReference type="SAM" id="Phobius"/>
    </source>
</evidence>
<evidence type="ECO:0000256" key="1">
    <source>
        <dbReference type="ARBA" id="ARBA00004167"/>
    </source>
</evidence>
<gene>
    <name evidence="7" type="ORF">URODEC1_LOCUS44320</name>
</gene>
<evidence type="ECO:0000313" key="7">
    <source>
        <dbReference type="EMBL" id="CAL4960298.1"/>
    </source>
</evidence>
<accession>A0ABC8ZH43</accession>
<evidence type="ECO:0000313" key="8">
    <source>
        <dbReference type="Proteomes" id="UP001497457"/>
    </source>
</evidence>
<keyword evidence="8" id="KW-1185">Reference proteome</keyword>
<protein>
    <recommendedName>
        <fullName evidence="6">Late embryogenesis abundant protein LEA-2 subgroup domain-containing protein</fullName>
    </recommendedName>
</protein>
<evidence type="ECO:0000256" key="3">
    <source>
        <dbReference type="ARBA" id="ARBA00022989"/>
    </source>
</evidence>
<comment type="subcellular location">
    <subcellularLocation>
        <location evidence="1">Membrane</location>
        <topology evidence="1">Single-pass membrane protein</topology>
    </subcellularLocation>
</comment>
<feature type="domain" description="Late embryogenesis abundant protein LEA-2 subgroup" evidence="6">
    <location>
        <begin position="109"/>
        <end position="211"/>
    </location>
</feature>
<dbReference type="PANTHER" id="PTHR31415:SF156">
    <property type="entry name" value="OS01G0864300 PROTEIN"/>
    <property type="match status" value="1"/>
</dbReference>
<dbReference type="Proteomes" id="UP001497457">
    <property type="component" value="Chromosome 19rd"/>
</dbReference>
<evidence type="ECO:0000256" key="2">
    <source>
        <dbReference type="ARBA" id="ARBA00022692"/>
    </source>
</evidence>
<dbReference type="GO" id="GO:0016020">
    <property type="term" value="C:membrane"/>
    <property type="evidence" value="ECO:0007669"/>
    <property type="project" value="UniProtKB-SubCell"/>
</dbReference>
<dbReference type="Pfam" id="PF03168">
    <property type="entry name" value="LEA_2"/>
    <property type="match status" value="1"/>
</dbReference>
<dbReference type="InterPro" id="IPR044839">
    <property type="entry name" value="NDR1-like"/>
</dbReference>
<dbReference type="EMBL" id="OZ075129">
    <property type="protein sequence ID" value="CAL4960298.1"/>
    <property type="molecule type" value="Genomic_DNA"/>
</dbReference>
<dbReference type="AlphaFoldDB" id="A0ABC8ZH43"/>
<evidence type="ECO:0000256" key="4">
    <source>
        <dbReference type="ARBA" id="ARBA00023136"/>
    </source>
</evidence>
<proteinExistence type="predicted"/>